<dbReference type="Proteomes" id="UP000216361">
    <property type="component" value="Unassembled WGS sequence"/>
</dbReference>
<name>A0A255XR66_9PROT</name>
<evidence type="ECO:0000313" key="2">
    <source>
        <dbReference type="EMBL" id="OYQ19497.1"/>
    </source>
</evidence>
<dbReference type="PANTHER" id="PTHR36698">
    <property type="entry name" value="BLL5892 PROTEIN"/>
    <property type="match status" value="1"/>
</dbReference>
<dbReference type="OrthoDB" id="9806984at2"/>
<dbReference type="InterPro" id="IPR003399">
    <property type="entry name" value="Mce/MlaD"/>
</dbReference>
<dbReference type="Pfam" id="PF02470">
    <property type="entry name" value="MlaD"/>
    <property type="match status" value="1"/>
</dbReference>
<feature type="domain" description="Mce/MlaD" evidence="1">
    <location>
        <begin position="48"/>
        <end position="136"/>
    </location>
</feature>
<dbReference type="EMBL" id="NOXS01000031">
    <property type="protein sequence ID" value="OYQ19497.1"/>
    <property type="molecule type" value="Genomic_DNA"/>
</dbReference>
<evidence type="ECO:0000313" key="3">
    <source>
        <dbReference type="Proteomes" id="UP000216361"/>
    </source>
</evidence>
<sequence>MSKRANPVVIGGFVLGALVLALGGLVAFGSGLFQKDTKEIAIARFDGSVSGLNIGAAVTFRGVRIGQVRSIQLQLTPGTYAARIPVELEIDRDKISFDGPVSQTIAENLHDAVAKGLRAQLQVQSFVTGLVSVNLDFFPAAPPPPPFIEGQMMEIPTMRSSFDSLLETVGALPLQDLAGTALALLTNLNELLTSPEIKSVITNTARSAEALEQTATAARDAIGPISQSLQATLTEARTTLQTIQQVTKATQTEVSGLMGDSRKLAQDADKQLLALTAQTSGVLKSLDQTLQSANGLIGPASAQRADLEQILRNLNYVTRSLRGFAEQLERNPNALIVGKR</sequence>
<accession>A0A255XR66</accession>
<keyword evidence="3" id="KW-1185">Reference proteome</keyword>
<comment type="caution">
    <text evidence="2">The sequence shown here is derived from an EMBL/GenBank/DDBJ whole genome shotgun (WGS) entry which is preliminary data.</text>
</comment>
<reference evidence="2 3" key="1">
    <citation type="submission" date="2017-07" db="EMBL/GenBank/DDBJ databases">
        <title>Elstera cyanobacteriorum sp. nov., a novel bacterium isolated from cyanobacterial aggregates in a eutrophic lake.</title>
        <authorList>
            <person name="Cai H."/>
        </authorList>
    </citation>
    <scope>NUCLEOTIDE SEQUENCE [LARGE SCALE GENOMIC DNA]</scope>
    <source>
        <strain evidence="2 3">TH019</strain>
    </source>
</reference>
<organism evidence="2 3">
    <name type="scientific">Elstera cyanobacteriorum</name>
    <dbReference type="NCBI Taxonomy" id="2022747"/>
    <lineage>
        <taxon>Bacteria</taxon>
        <taxon>Pseudomonadati</taxon>
        <taxon>Pseudomonadota</taxon>
        <taxon>Alphaproteobacteria</taxon>
        <taxon>Rhodospirillales</taxon>
        <taxon>Rhodospirillaceae</taxon>
        <taxon>Elstera</taxon>
    </lineage>
</organism>
<dbReference type="RefSeq" id="WP_094408602.1">
    <property type="nucleotide sequence ID" value="NZ_BMJZ01000004.1"/>
</dbReference>
<protein>
    <recommendedName>
        <fullName evidence="1">Mce/MlaD domain-containing protein</fullName>
    </recommendedName>
</protein>
<evidence type="ECO:0000259" key="1">
    <source>
        <dbReference type="Pfam" id="PF02470"/>
    </source>
</evidence>
<gene>
    <name evidence="2" type="ORF">CHR90_08750</name>
</gene>
<proteinExistence type="predicted"/>
<dbReference type="SUPFAM" id="SSF58104">
    <property type="entry name" value="Methyl-accepting chemotaxis protein (MCP) signaling domain"/>
    <property type="match status" value="1"/>
</dbReference>
<dbReference type="PANTHER" id="PTHR36698:SF3">
    <property type="entry name" value="ABC-TYPE TRANSPORT AUXILIARY LIPOPROTEIN COMPONENT DOMAIN-CONTAINING PROTEIN"/>
    <property type="match status" value="1"/>
</dbReference>
<dbReference type="AlphaFoldDB" id="A0A255XR66"/>